<dbReference type="PANTHER" id="PTHR24060">
    <property type="entry name" value="METABOTROPIC GLUTAMATE RECEPTOR"/>
    <property type="match status" value="1"/>
</dbReference>
<dbReference type="GO" id="GO:0016020">
    <property type="term" value="C:membrane"/>
    <property type="evidence" value="ECO:0007669"/>
    <property type="project" value="UniProtKB-SubCell"/>
</dbReference>
<evidence type="ECO:0000256" key="6">
    <source>
        <dbReference type="SAM" id="MobiDB-lite"/>
    </source>
</evidence>
<evidence type="ECO:0000256" key="1">
    <source>
        <dbReference type="ARBA" id="ARBA00004370"/>
    </source>
</evidence>
<evidence type="ECO:0000313" key="9">
    <source>
        <dbReference type="Proteomes" id="UP001283361"/>
    </source>
</evidence>
<feature type="non-terminal residue" evidence="8">
    <location>
        <position position="1"/>
    </location>
</feature>
<accession>A0AAE1ABG7</accession>
<gene>
    <name evidence="8" type="ORF">RRG08_066576</name>
</gene>
<dbReference type="InterPro" id="IPR001828">
    <property type="entry name" value="ANF_lig-bd_rcpt"/>
</dbReference>
<evidence type="ECO:0000256" key="3">
    <source>
        <dbReference type="ARBA" id="ARBA00022989"/>
    </source>
</evidence>
<organism evidence="8 9">
    <name type="scientific">Elysia crispata</name>
    <name type="common">lettuce slug</name>
    <dbReference type="NCBI Taxonomy" id="231223"/>
    <lineage>
        <taxon>Eukaryota</taxon>
        <taxon>Metazoa</taxon>
        <taxon>Spiralia</taxon>
        <taxon>Lophotrochozoa</taxon>
        <taxon>Mollusca</taxon>
        <taxon>Gastropoda</taxon>
        <taxon>Heterobranchia</taxon>
        <taxon>Euthyneura</taxon>
        <taxon>Panpulmonata</taxon>
        <taxon>Sacoglossa</taxon>
        <taxon>Placobranchoidea</taxon>
        <taxon>Plakobranchidae</taxon>
        <taxon>Elysia</taxon>
    </lineage>
</organism>
<dbReference type="AlphaFoldDB" id="A0AAE1ABG7"/>
<keyword evidence="3" id="KW-1133">Transmembrane helix</keyword>
<dbReference type="Gene3D" id="3.40.50.2300">
    <property type="match status" value="1"/>
</dbReference>
<keyword evidence="4" id="KW-0472">Membrane</keyword>
<comment type="caution">
    <text evidence="8">The sequence shown here is derived from an EMBL/GenBank/DDBJ whole genome shotgun (WGS) entry which is preliminary data.</text>
</comment>
<dbReference type="InterPro" id="IPR028082">
    <property type="entry name" value="Peripla_BP_I"/>
</dbReference>
<dbReference type="SUPFAM" id="SSF53822">
    <property type="entry name" value="Periplasmic binding protein-like I"/>
    <property type="match status" value="1"/>
</dbReference>
<dbReference type="Pfam" id="PF01094">
    <property type="entry name" value="ANF_receptor"/>
    <property type="match status" value="1"/>
</dbReference>
<feature type="domain" description="Receptor ligand binding region" evidence="7">
    <location>
        <begin position="53"/>
        <end position="111"/>
    </location>
</feature>
<evidence type="ECO:0000256" key="2">
    <source>
        <dbReference type="ARBA" id="ARBA00022692"/>
    </source>
</evidence>
<protein>
    <recommendedName>
        <fullName evidence="7">Receptor ligand binding region domain-containing protein</fullName>
    </recommendedName>
</protein>
<dbReference type="Proteomes" id="UP001283361">
    <property type="component" value="Unassembled WGS sequence"/>
</dbReference>
<reference evidence="8" key="1">
    <citation type="journal article" date="2023" name="G3 (Bethesda)">
        <title>A reference genome for the long-term kleptoplast-retaining sea slug Elysia crispata morphotype clarki.</title>
        <authorList>
            <person name="Eastman K.E."/>
            <person name="Pendleton A.L."/>
            <person name="Shaikh M.A."/>
            <person name="Suttiyut T."/>
            <person name="Ogas R."/>
            <person name="Tomko P."/>
            <person name="Gavelis G."/>
            <person name="Widhalm J.R."/>
            <person name="Wisecaver J.H."/>
        </authorList>
    </citation>
    <scope>NUCLEOTIDE SEQUENCE</scope>
    <source>
        <strain evidence="8">ECLA1</strain>
    </source>
</reference>
<feature type="region of interest" description="Disordered" evidence="6">
    <location>
        <begin position="184"/>
        <end position="212"/>
    </location>
</feature>
<name>A0AAE1ABG7_9GAST</name>
<keyword evidence="9" id="KW-1185">Reference proteome</keyword>
<dbReference type="EMBL" id="JAWDGP010002232">
    <property type="protein sequence ID" value="KAK3784522.1"/>
    <property type="molecule type" value="Genomic_DNA"/>
</dbReference>
<sequence length="212" mass="23986">FDEYFLNLTPENNTRNPWFREFWSDIFNCSLDGDPPGMEPCSGNESLSEWPGYKQEGLVQFVIDSVYAMGHAAHDMLTYHCQESISDCPDVLQRLTGAEFLEFIRNVSFTGEFSSGWGRSQTVWLAPRLRWWPTRSIESLLALTRHWAATSARWLQTLGLENVMKLARPLLLVQELGARGSGTRIRLGPGARGSGTRIRLGPGTYGEEERVN</sequence>
<evidence type="ECO:0000259" key="7">
    <source>
        <dbReference type="Pfam" id="PF01094"/>
    </source>
</evidence>
<proteinExistence type="predicted"/>
<dbReference type="InterPro" id="IPR050726">
    <property type="entry name" value="mGluR"/>
</dbReference>
<keyword evidence="2" id="KW-0812">Transmembrane</keyword>
<comment type="subcellular location">
    <subcellularLocation>
        <location evidence="1">Membrane</location>
    </subcellularLocation>
</comment>
<evidence type="ECO:0000256" key="4">
    <source>
        <dbReference type="ARBA" id="ARBA00023136"/>
    </source>
</evidence>
<keyword evidence="5" id="KW-0325">Glycoprotein</keyword>
<evidence type="ECO:0000313" key="8">
    <source>
        <dbReference type="EMBL" id="KAK3784522.1"/>
    </source>
</evidence>
<evidence type="ECO:0000256" key="5">
    <source>
        <dbReference type="ARBA" id="ARBA00023180"/>
    </source>
</evidence>